<sequence>MDPTETLRVLRQCIATEPDNTERIVELFEALDTWITRGGFLPAQWSASARGGW</sequence>
<gene>
    <name evidence="1" type="ORF">QFZ36_000485</name>
</gene>
<organism evidence="1 2">
    <name type="scientific">Pseudarthrobacter siccitolerans</name>
    <dbReference type="NCBI Taxonomy" id="861266"/>
    <lineage>
        <taxon>Bacteria</taxon>
        <taxon>Bacillati</taxon>
        <taxon>Actinomycetota</taxon>
        <taxon>Actinomycetes</taxon>
        <taxon>Micrococcales</taxon>
        <taxon>Micrococcaceae</taxon>
        <taxon>Pseudarthrobacter</taxon>
    </lineage>
</organism>
<evidence type="ECO:0000313" key="1">
    <source>
        <dbReference type="EMBL" id="MDQ0672924.1"/>
    </source>
</evidence>
<accession>A0ABU0PG32</accession>
<reference evidence="1 2" key="1">
    <citation type="submission" date="2023-07" db="EMBL/GenBank/DDBJ databases">
        <title>Comparative genomics of wheat-associated soil bacteria to identify genetic determinants of phenazine resistance.</title>
        <authorList>
            <person name="Mouncey N."/>
        </authorList>
    </citation>
    <scope>NUCLEOTIDE SEQUENCE [LARGE SCALE GENOMIC DNA]</scope>
    <source>
        <strain evidence="1 2">W1I3</strain>
    </source>
</reference>
<keyword evidence="2" id="KW-1185">Reference proteome</keyword>
<dbReference type="RefSeq" id="WP_306633624.1">
    <property type="nucleotide sequence ID" value="NZ_JAUSXB010000001.1"/>
</dbReference>
<protein>
    <submittedName>
        <fullName evidence="1">Uncharacterized protein</fullName>
    </submittedName>
</protein>
<evidence type="ECO:0000313" key="2">
    <source>
        <dbReference type="Proteomes" id="UP001236806"/>
    </source>
</evidence>
<proteinExistence type="predicted"/>
<dbReference type="EMBL" id="JAUSXB010000001">
    <property type="protein sequence ID" value="MDQ0672924.1"/>
    <property type="molecule type" value="Genomic_DNA"/>
</dbReference>
<name>A0ABU0PG32_9MICC</name>
<comment type="caution">
    <text evidence="1">The sequence shown here is derived from an EMBL/GenBank/DDBJ whole genome shotgun (WGS) entry which is preliminary data.</text>
</comment>
<dbReference type="Proteomes" id="UP001236806">
    <property type="component" value="Unassembled WGS sequence"/>
</dbReference>